<feature type="transmembrane region" description="Helical" evidence="7">
    <location>
        <begin position="12"/>
        <end position="35"/>
    </location>
</feature>
<dbReference type="NCBIfam" id="TIGR00056">
    <property type="entry name" value="MlaE family lipid ABC transporter permease subunit"/>
    <property type="match status" value="1"/>
</dbReference>
<reference evidence="8 9" key="1">
    <citation type="journal article" date="2015" name="Biol. Direct">
        <title>Babela massiliensis, a representative of a widespread bacterial phylum with unusual adaptations to parasitism in amoebae.</title>
        <authorList>
            <person name="Pagnier I."/>
            <person name="Yutin N."/>
            <person name="Croce O."/>
            <person name="Makarova K.S."/>
            <person name="Wolf Y.I."/>
            <person name="Benamar S."/>
            <person name="Raoult D."/>
            <person name="Koonin E.V."/>
            <person name="La Scola B."/>
        </authorList>
    </citation>
    <scope>NUCLEOTIDE SEQUENCE [LARGE SCALE GENOMIC DNA]</scope>
    <source>
        <strain evidence="9">BABL1</strain>
    </source>
</reference>
<keyword evidence="5 7" id="KW-1133">Transmembrane helix</keyword>
<organism evidence="8 9">
    <name type="scientific">Candidatus Babela massiliensis</name>
    <dbReference type="NCBI Taxonomy" id="673862"/>
    <lineage>
        <taxon>Bacteria</taxon>
        <taxon>Candidatus Babelota</taxon>
        <taxon>Candidatus Babeliae</taxon>
        <taxon>Candidatus Babeliales</taxon>
        <taxon>Candidatus Babeliaceae</taxon>
        <taxon>Candidatus Babela</taxon>
    </lineage>
</organism>
<protein>
    <submittedName>
        <fullName evidence="8">Ttg2-like ABC-type transport system permease component</fullName>
    </submittedName>
</protein>
<dbReference type="AlphaFoldDB" id="V6DJU5"/>
<evidence type="ECO:0000256" key="7">
    <source>
        <dbReference type="RuleBase" id="RU362044"/>
    </source>
</evidence>
<feature type="transmembrane region" description="Helical" evidence="7">
    <location>
        <begin position="148"/>
        <end position="174"/>
    </location>
</feature>
<evidence type="ECO:0000256" key="6">
    <source>
        <dbReference type="ARBA" id="ARBA00023136"/>
    </source>
</evidence>
<evidence type="ECO:0000256" key="4">
    <source>
        <dbReference type="ARBA" id="ARBA00022692"/>
    </source>
</evidence>
<evidence type="ECO:0000313" key="8">
    <source>
        <dbReference type="EMBL" id="CDK30786.1"/>
    </source>
</evidence>
<evidence type="ECO:0000256" key="2">
    <source>
        <dbReference type="ARBA" id="ARBA00007556"/>
    </source>
</evidence>
<evidence type="ECO:0000256" key="5">
    <source>
        <dbReference type="ARBA" id="ARBA00022989"/>
    </source>
</evidence>
<dbReference type="EMBL" id="HG793133">
    <property type="protein sequence ID" value="CDK30786.1"/>
    <property type="molecule type" value="Genomic_DNA"/>
</dbReference>
<dbReference type="STRING" id="673862.BABL1_gene_229"/>
<keyword evidence="6 7" id="KW-0472">Membrane</keyword>
<comment type="subcellular location">
    <subcellularLocation>
        <location evidence="1">Membrane</location>
        <topology evidence="1">Multi-pass membrane protein</topology>
    </subcellularLocation>
</comment>
<comment type="similarity">
    <text evidence="2 7">Belongs to the MlaE permease family.</text>
</comment>
<evidence type="ECO:0000256" key="1">
    <source>
        <dbReference type="ARBA" id="ARBA00004141"/>
    </source>
</evidence>
<evidence type="ECO:0000256" key="3">
    <source>
        <dbReference type="ARBA" id="ARBA00022448"/>
    </source>
</evidence>
<gene>
    <name evidence="8" type="primary">mlaE</name>
    <name evidence="8" type="ORF">BABL1_gene_229</name>
</gene>
<dbReference type="InterPro" id="IPR030802">
    <property type="entry name" value="Permease_MalE"/>
</dbReference>
<dbReference type="OrthoDB" id="9805022at2"/>
<dbReference type="InterPro" id="IPR003453">
    <property type="entry name" value="ABC_MlaE_roteobac"/>
</dbReference>
<keyword evidence="3" id="KW-0813">Transport</keyword>
<dbReference type="eggNOG" id="COG0767">
    <property type="taxonomic scope" value="Bacteria"/>
</dbReference>
<accession>V6DJU5</accession>
<keyword evidence="4 7" id="KW-0812">Transmembrane</keyword>
<feature type="transmembrane region" description="Helical" evidence="7">
    <location>
        <begin position="238"/>
        <end position="257"/>
    </location>
</feature>
<feature type="transmembrane region" description="Helical" evidence="7">
    <location>
        <begin position="195"/>
        <end position="218"/>
    </location>
</feature>
<dbReference type="KEGG" id="dpb:BABL1_gene_229"/>
<dbReference type="PANTHER" id="PTHR30188">
    <property type="entry name" value="ABC TRANSPORTER PERMEASE PROTEIN-RELATED"/>
    <property type="match status" value="1"/>
</dbReference>
<keyword evidence="9" id="KW-1185">Reference proteome</keyword>
<proteinExistence type="inferred from homology"/>
<dbReference type="GO" id="GO:0005548">
    <property type="term" value="F:phospholipid transporter activity"/>
    <property type="evidence" value="ECO:0007669"/>
    <property type="project" value="TreeGrafter"/>
</dbReference>
<dbReference type="PANTHER" id="PTHR30188:SF4">
    <property type="entry name" value="PROTEIN TRIGALACTOSYLDIACYLGLYCEROL 1, CHLOROPLASTIC"/>
    <property type="match status" value="1"/>
</dbReference>
<name>V6DJU5_9BACT</name>
<dbReference type="RefSeq" id="WP_023792472.1">
    <property type="nucleotide sequence ID" value="NC_023003.1"/>
</dbReference>
<dbReference type="Proteomes" id="UP000018769">
    <property type="component" value="Chromosome I"/>
</dbReference>
<dbReference type="HOGENOM" id="CLU_045686_1_1_7"/>
<dbReference type="GO" id="GO:0043190">
    <property type="term" value="C:ATP-binding cassette (ABC) transporter complex"/>
    <property type="evidence" value="ECO:0007669"/>
    <property type="project" value="InterPro"/>
</dbReference>
<feature type="transmembrane region" description="Helical" evidence="7">
    <location>
        <begin position="56"/>
        <end position="76"/>
    </location>
</feature>
<sequence length="260" mass="28035">MLINLVGVVGIYFLKICNDVLTFILFLLKSIKVFFSKRLKIKQIIIQIQQVGVESFTIVFLTGFSSGFALALQSFMGLNKFGGEELIGLVVALGMTRELAPVLTGIMVTGRAGSAMAAEIGTMKITEQIDALKTLCIDPHQYLIIPRVIATTVALPLLTSISMLCGIVGGYIYSTFIVELNPEIYLSTIEMHLDIWDIIGGMIKASVFGLILSLISTYMGLHTKGGAQGVGAATTKSVVVGSILILIANYFLSLLLFQST</sequence>
<dbReference type="PATRIC" id="fig|673862.3.peg.673"/>
<evidence type="ECO:0000313" key="9">
    <source>
        <dbReference type="Proteomes" id="UP000018769"/>
    </source>
</evidence>
<dbReference type="Pfam" id="PF02405">
    <property type="entry name" value="MlaE"/>
    <property type="match status" value="1"/>
</dbReference>